<dbReference type="FunFam" id="1.10.3730.20:FF:000001">
    <property type="entry name" value="Quaternary ammonium compound resistance transporter SugE"/>
    <property type="match status" value="1"/>
</dbReference>
<accession>A0A5R9F108</accession>
<dbReference type="Gene3D" id="1.10.3730.20">
    <property type="match status" value="1"/>
</dbReference>
<dbReference type="Proteomes" id="UP000308230">
    <property type="component" value="Unassembled WGS sequence"/>
</dbReference>
<comment type="similarity">
    <text evidence="7">Belongs to the drug/metabolite transporter (DMT) superfamily. Small multidrug resistance (SMR) (TC 2.A.7.1) family.</text>
</comment>
<protein>
    <submittedName>
        <fullName evidence="9">Multidrug efflux SMR transporter</fullName>
    </submittedName>
</protein>
<comment type="subcellular location">
    <subcellularLocation>
        <location evidence="1 7">Cell membrane</location>
        <topology evidence="1 7">Multi-pass membrane protein</topology>
    </subcellularLocation>
</comment>
<evidence type="ECO:0000256" key="6">
    <source>
        <dbReference type="ARBA" id="ARBA00023136"/>
    </source>
</evidence>
<keyword evidence="6 8" id="KW-0472">Membrane</keyword>
<organism evidence="9 10">
    <name type="scientific">Exobacillus caeni</name>
    <dbReference type="NCBI Taxonomy" id="2574798"/>
    <lineage>
        <taxon>Bacteria</taxon>
        <taxon>Bacillati</taxon>
        <taxon>Bacillota</taxon>
        <taxon>Bacilli</taxon>
        <taxon>Bacillales</taxon>
        <taxon>Guptibacillaceae</taxon>
        <taxon>Exobacillus</taxon>
    </lineage>
</organism>
<dbReference type="InterPro" id="IPR037185">
    <property type="entry name" value="EmrE-like"/>
</dbReference>
<keyword evidence="4 7" id="KW-0812">Transmembrane</keyword>
<gene>
    <name evidence="9" type="ORF">FCL54_12035</name>
</gene>
<feature type="transmembrane region" description="Helical" evidence="8">
    <location>
        <begin position="84"/>
        <end position="103"/>
    </location>
</feature>
<evidence type="ECO:0000256" key="2">
    <source>
        <dbReference type="ARBA" id="ARBA00022448"/>
    </source>
</evidence>
<dbReference type="RefSeq" id="WP_138126744.1">
    <property type="nucleotide sequence ID" value="NZ_SWLG01000007.1"/>
</dbReference>
<reference evidence="9 10" key="1">
    <citation type="submission" date="2019-04" db="EMBL/GenBank/DDBJ databases">
        <title>Bacillus caeni sp. nov., a bacterium isolated from mangrove sediment.</title>
        <authorList>
            <person name="Huang H."/>
            <person name="Mo K."/>
            <person name="Hu Y."/>
        </authorList>
    </citation>
    <scope>NUCLEOTIDE SEQUENCE [LARGE SCALE GENOMIC DNA]</scope>
    <source>
        <strain evidence="9 10">HB172195</strain>
    </source>
</reference>
<evidence type="ECO:0000256" key="8">
    <source>
        <dbReference type="SAM" id="Phobius"/>
    </source>
</evidence>
<dbReference type="SUPFAM" id="SSF103481">
    <property type="entry name" value="Multidrug resistance efflux transporter EmrE"/>
    <property type="match status" value="1"/>
</dbReference>
<name>A0A5R9F108_9BACL</name>
<proteinExistence type="inferred from homology"/>
<feature type="transmembrane region" description="Helical" evidence="8">
    <location>
        <begin position="59"/>
        <end position="78"/>
    </location>
</feature>
<evidence type="ECO:0000256" key="5">
    <source>
        <dbReference type="ARBA" id="ARBA00022989"/>
    </source>
</evidence>
<keyword evidence="10" id="KW-1185">Reference proteome</keyword>
<dbReference type="PANTHER" id="PTHR30561">
    <property type="entry name" value="SMR FAMILY PROTON-DEPENDENT DRUG EFFLUX TRANSPORTER SUGE"/>
    <property type="match status" value="1"/>
</dbReference>
<evidence type="ECO:0000313" key="9">
    <source>
        <dbReference type="EMBL" id="TLS37247.1"/>
    </source>
</evidence>
<keyword evidence="5 8" id="KW-1133">Transmembrane helix</keyword>
<dbReference type="Pfam" id="PF00893">
    <property type="entry name" value="Multi_Drug_Res"/>
    <property type="match status" value="1"/>
</dbReference>
<keyword evidence="2" id="KW-0813">Transport</keyword>
<dbReference type="EMBL" id="SWLG01000007">
    <property type="protein sequence ID" value="TLS37247.1"/>
    <property type="molecule type" value="Genomic_DNA"/>
</dbReference>
<evidence type="ECO:0000313" key="10">
    <source>
        <dbReference type="Proteomes" id="UP000308230"/>
    </source>
</evidence>
<keyword evidence="3" id="KW-1003">Cell membrane</keyword>
<evidence type="ECO:0000256" key="1">
    <source>
        <dbReference type="ARBA" id="ARBA00004651"/>
    </source>
</evidence>
<dbReference type="InterPro" id="IPR000390">
    <property type="entry name" value="Small_drug/metabolite_transptr"/>
</dbReference>
<dbReference type="AlphaFoldDB" id="A0A5R9F108"/>
<evidence type="ECO:0000256" key="3">
    <source>
        <dbReference type="ARBA" id="ARBA00022475"/>
    </source>
</evidence>
<feature type="transmembrane region" description="Helical" evidence="8">
    <location>
        <begin position="29"/>
        <end position="47"/>
    </location>
</feature>
<dbReference type="PANTHER" id="PTHR30561:SF0">
    <property type="entry name" value="GUANIDINIUM EXPORTER"/>
    <property type="match status" value="1"/>
</dbReference>
<evidence type="ECO:0000256" key="4">
    <source>
        <dbReference type="ARBA" id="ARBA00022692"/>
    </source>
</evidence>
<comment type="caution">
    <text evidence="9">The sequence shown here is derived from an EMBL/GenBank/DDBJ whole genome shotgun (WGS) entry which is preliminary data.</text>
</comment>
<dbReference type="OrthoDB" id="21828at2"/>
<dbReference type="GO" id="GO:0022857">
    <property type="term" value="F:transmembrane transporter activity"/>
    <property type="evidence" value="ECO:0007669"/>
    <property type="project" value="InterPro"/>
</dbReference>
<dbReference type="GO" id="GO:0005886">
    <property type="term" value="C:plasma membrane"/>
    <property type="evidence" value="ECO:0007669"/>
    <property type="project" value="UniProtKB-SubCell"/>
</dbReference>
<evidence type="ECO:0000256" key="7">
    <source>
        <dbReference type="RuleBase" id="RU003942"/>
    </source>
</evidence>
<sequence length="104" mass="11032">MAWIVLVFAGFAEVGGVISLKMAEGFKKIKPMFSAFLFGCASFYMLSIAMKTLPVGSAYAVWTGIGTAGSVLVGMAFFNENRDIKRIVLISCIVIAAVGLKITG</sequence>
<dbReference type="InterPro" id="IPR045324">
    <property type="entry name" value="Small_multidrug_res"/>
</dbReference>